<keyword evidence="10" id="KW-1185">Reference proteome</keyword>
<evidence type="ECO:0000256" key="4">
    <source>
        <dbReference type="ARBA" id="ARBA00022801"/>
    </source>
</evidence>
<evidence type="ECO:0000313" key="9">
    <source>
        <dbReference type="EMBL" id="BCS22094.1"/>
    </source>
</evidence>
<dbReference type="GO" id="GO:0006627">
    <property type="term" value="P:protein processing involved in protein targeting to mitochondrion"/>
    <property type="evidence" value="ECO:0007669"/>
    <property type="project" value="InterPro"/>
</dbReference>
<evidence type="ECO:0000256" key="3">
    <source>
        <dbReference type="ARBA" id="ARBA00022692"/>
    </source>
</evidence>
<dbReference type="GO" id="GO:0006465">
    <property type="term" value="P:signal peptide processing"/>
    <property type="evidence" value="ECO:0007669"/>
    <property type="project" value="InterPro"/>
</dbReference>
<evidence type="ECO:0000259" key="8">
    <source>
        <dbReference type="Pfam" id="PF10502"/>
    </source>
</evidence>
<keyword evidence="5" id="KW-1133">Transmembrane helix</keyword>
<reference evidence="9" key="2">
    <citation type="submission" date="2021-02" db="EMBL/GenBank/DDBJ databases">
        <title>Aspergillus puulaauensis MK2 genome sequence.</title>
        <authorList>
            <person name="Futagami T."/>
            <person name="Mori K."/>
            <person name="Kadooka C."/>
            <person name="Tanaka T."/>
        </authorList>
    </citation>
    <scope>NUCLEOTIDE SEQUENCE</scope>
    <source>
        <strain evidence="9">MK2</strain>
    </source>
</reference>
<sequence length="293" mass="32803">MQEKPRKLRVLSQEEAKALSSSSPAPESASFSPSQSPSASQSPASTPSASKPSPRSSPRSSPSTSRLSFSSFLRARYAALPRPARQTLRTFKVLAPILPIGLFFSEHVMQVLWVNGPSMTPYLNEDYETMHTKKDIVLVNMWPFGGAGFSLPWREERKRRLERGMVVLFRSPGNPHNLALKRIIGLPGDRIKTREPCPKDSQIVPFNHVWLEGDAADPRKSLDSNTYGPVSVSLISGRVTAVLSPRFRWLDWSGWERGVVEGDEEGKFGSDYRKETRERVIRGAVQLERPFLS</sequence>
<dbReference type="InterPro" id="IPR036286">
    <property type="entry name" value="LexA/Signal_pep-like_sf"/>
</dbReference>
<dbReference type="InterPro" id="IPR037730">
    <property type="entry name" value="IMP2"/>
</dbReference>
<dbReference type="GO" id="GO:0042720">
    <property type="term" value="C:mitochondrial inner membrane peptidase complex"/>
    <property type="evidence" value="ECO:0007669"/>
    <property type="project" value="InterPro"/>
</dbReference>
<dbReference type="GO" id="GO:0004252">
    <property type="term" value="F:serine-type endopeptidase activity"/>
    <property type="evidence" value="ECO:0007669"/>
    <property type="project" value="InterPro"/>
</dbReference>
<dbReference type="OrthoDB" id="9996127at2759"/>
<dbReference type="KEGG" id="apuu:APUU_30319A"/>
<feature type="compositionally biased region" description="Low complexity" evidence="7">
    <location>
        <begin position="18"/>
        <end position="67"/>
    </location>
</feature>
<keyword evidence="6" id="KW-0472">Membrane</keyword>
<dbReference type="GeneID" id="64972099"/>
<dbReference type="PANTHER" id="PTHR46041:SF2">
    <property type="entry name" value="MITOCHONDRIAL INNER MEMBRANE PROTEASE SUBUNIT 2"/>
    <property type="match status" value="1"/>
</dbReference>
<dbReference type="InterPro" id="IPR019533">
    <property type="entry name" value="Peptidase_S26"/>
</dbReference>
<dbReference type="SUPFAM" id="SSF51306">
    <property type="entry name" value="LexA/Signal peptidase"/>
    <property type="match status" value="1"/>
</dbReference>
<dbReference type="AlphaFoldDB" id="A0A7R7XK98"/>
<evidence type="ECO:0000256" key="7">
    <source>
        <dbReference type="SAM" id="MobiDB-lite"/>
    </source>
</evidence>
<dbReference type="Gene3D" id="2.10.109.10">
    <property type="entry name" value="Umud Fragment, subunit A"/>
    <property type="match status" value="1"/>
</dbReference>
<dbReference type="EMBL" id="AP024445">
    <property type="protein sequence ID" value="BCS22094.1"/>
    <property type="molecule type" value="Genomic_DNA"/>
</dbReference>
<evidence type="ECO:0000256" key="5">
    <source>
        <dbReference type="ARBA" id="ARBA00022989"/>
    </source>
</evidence>
<gene>
    <name evidence="9" type="ORF">APUU_30319A</name>
</gene>
<dbReference type="RefSeq" id="XP_041554288.1">
    <property type="nucleotide sequence ID" value="XM_041701399.1"/>
</dbReference>
<dbReference type="PANTHER" id="PTHR46041">
    <property type="entry name" value="MITOCHONDRIAL INNER MEMBRANE PROTEASE SUBUNIT 2"/>
    <property type="match status" value="1"/>
</dbReference>
<name>A0A7R7XK98_9EURO</name>
<keyword evidence="4" id="KW-0378">Hydrolase</keyword>
<reference evidence="9" key="1">
    <citation type="submission" date="2021-01" db="EMBL/GenBank/DDBJ databases">
        <authorList>
            <consortium name="Aspergillus puulaauensis MK2 genome sequencing consortium"/>
            <person name="Kazuki M."/>
            <person name="Futagami T."/>
        </authorList>
    </citation>
    <scope>NUCLEOTIDE SEQUENCE</scope>
    <source>
        <strain evidence="9">MK2</strain>
    </source>
</reference>
<evidence type="ECO:0000256" key="6">
    <source>
        <dbReference type="ARBA" id="ARBA00023136"/>
    </source>
</evidence>
<dbReference type="Pfam" id="PF10502">
    <property type="entry name" value="Peptidase_S26"/>
    <property type="match status" value="1"/>
</dbReference>
<evidence type="ECO:0000256" key="1">
    <source>
        <dbReference type="ARBA" id="ARBA00004167"/>
    </source>
</evidence>
<evidence type="ECO:0000256" key="2">
    <source>
        <dbReference type="ARBA" id="ARBA00022670"/>
    </source>
</evidence>
<keyword evidence="2" id="KW-0645">Protease</keyword>
<feature type="domain" description="Peptidase S26" evidence="8">
    <location>
        <begin position="89"/>
        <end position="194"/>
    </location>
</feature>
<dbReference type="CDD" id="cd06530">
    <property type="entry name" value="S26_SPase_I"/>
    <property type="match status" value="1"/>
</dbReference>
<proteinExistence type="predicted"/>
<comment type="subcellular location">
    <subcellularLocation>
        <location evidence="1">Membrane</location>
        <topology evidence="1">Single-pass membrane protein</topology>
    </subcellularLocation>
</comment>
<keyword evidence="3" id="KW-0812">Transmembrane</keyword>
<protein>
    <recommendedName>
        <fullName evidence="8">Peptidase S26 domain-containing protein</fullName>
    </recommendedName>
</protein>
<dbReference type="Proteomes" id="UP000654913">
    <property type="component" value="Chromosome 3"/>
</dbReference>
<evidence type="ECO:0000313" key="10">
    <source>
        <dbReference type="Proteomes" id="UP000654913"/>
    </source>
</evidence>
<dbReference type="FunFam" id="2.10.109.10:FF:000023">
    <property type="entry name" value="Mitochondrial inner membrane protease subunit 2"/>
    <property type="match status" value="1"/>
</dbReference>
<accession>A0A7R7XK98</accession>
<organism evidence="9 10">
    <name type="scientific">Aspergillus puulaauensis</name>
    <dbReference type="NCBI Taxonomy" id="1220207"/>
    <lineage>
        <taxon>Eukaryota</taxon>
        <taxon>Fungi</taxon>
        <taxon>Dikarya</taxon>
        <taxon>Ascomycota</taxon>
        <taxon>Pezizomycotina</taxon>
        <taxon>Eurotiomycetes</taxon>
        <taxon>Eurotiomycetidae</taxon>
        <taxon>Eurotiales</taxon>
        <taxon>Aspergillaceae</taxon>
        <taxon>Aspergillus</taxon>
    </lineage>
</organism>
<feature type="region of interest" description="Disordered" evidence="7">
    <location>
        <begin position="1"/>
        <end position="67"/>
    </location>
</feature>